<reference evidence="2 3" key="1">
    <citation type="submission" date="2020-04" db="EMBL/GenBank/DDBJ databases">
        <title>Usitatibacter rugosus gen. nov., sp. nov. and Usitatibacter palustris sp. nov., novel members of Usitatibacteraceae fam. nov. within the order Nitrosomonadales isolated from soil.</title>
        <authorList>
            <person name="Huber K.J."/>
            <person name="Neumann-Schaal M."/>
            <person name="Geppert A."/>
            <person name="Luckner M."/>
            <person name="Wanner G."/>
            <person name="Overmann J."/>
        </authorList>
    </citation>
    <scope>NUCLEOTIDE SEQUENCE [LARGE SCALE GENOMIC DNA]</scope>
    <source>
        <strain evidence="2 3">0125_3</strain>
    </source>
</reference>
<dbReference type="Proteomes" id="UP000501534">
    <property type="component" value="Chromosome"/>
</dbReference>
<name>A0A6M4H0G1_9PROT</name>
<keyword evidence="3" id="KW-1185">Reference proteome</keyword>
<organism evidence="2 3">
    <name type="scientific">Usitatibacter rugosus</name>
    <dbReference type="NCBI Taxonomy" id="2732067"/>
    <lineage>
        <taxon>Bacteria</taxon>
        <taxon>Pseudomonadati</taxon>
        <taxon>Pseudomonadota</taxon>
        <taxon>Betaproteobacteria</taxon>
        <taxon>Nitrosomonadales</taxon>
        <taxon>Usitatibacteraceae</taxon>
        <taxon>Usitatibacter</taxon>
    </lineage>
</organism>
<dbReference type="Pfam" id="PF12146">
    <property type="entry name" value="Hydrolase_4"/>
    <property type="match status" value="1"/>
</dbReference>
<dbReference type="EMBL" id="CP053069">
    <property type="protein sequence ID" value="QJR12989.1"/>
    <property type="molecule type" value="Genomic_DNA"/>
</dbReference>
<evidence type="ECO:0000313" key="3">
    <source>
        <dbReference type="Proteomes" id="UP000501534"/>
    </source>
</evidence>
<accession>A0A6M4H0G1</accession>
<evidence type="ECO:0000313" key="2">
    <source>
        <dbReference type="EMBL" id="QJR12989.1"/>
    </source>
</evidence>
<dbReference type="AlphaFoldDB" id="A0A6M4H0G1"/>
<dbReference type="SUPFAM" id="SSF53474">
    <property type="entry name" value="alpha/beta-Hydrolases"/>
    <property type="match status" value="1"/>
</dbReference>
<proteinExistence type="predicted"/>
<sequence>MAERTTIRGAAGSIEVASDLPAAAPIAVSVIAHPHPLYGGTMDNKVVTTIERAMREQGAATYRFNFRGVGATEGVHDNGHGETDDTVTVIEHARAAHLGLPLWLAGFSFGGAVAALASNRVDFDRLILVAPGFRRVAAGGMETPIDPADASLGPPGRHSFENTLIVHGDLDDTVPLSDSIAWATAREVNVVVIAGGEHFFHRKLHPLRDAVARGVR</sequence>
<dbReference type="PANTHER" id="PTHR42103">
    <property type="entry name" value="ALPHA/BETA-HYDROLASES SUPERFAMILY PROTEIN"/>
    <property type="match status" value="1"/>
</dbReference>
<gene>
    <name evidence="2" type="ORF">DSM104443_04083</name>
</gene>
<dbReference type="InterPro" id="IPR022742">
    <property type="entry name" value="Hydrolase_4"/>
</dbReference>
<protein>
    <recommendedName>
        <fullName evidence="1">Serine aminopeptidase S33 domain-containing protein</fullName>
    </recommendedName>
</protein>
<feature type="domain" description="Serine aminopeptidase S33" evidence="1">
    <location>
        <begin position="50"/>
        <end position="134"/>
    </location>
</feature>
<dbReference type="Gene3D" id="3.40.50.1820">
    <property type="entry name" value="alpha/beta hydrolase"/>
    <property type="match status" value="1"/>
</dbReference>
<evidence type="ECO:0000259" key="1">
    <source>
        <dbReference type="Pfam" id="PF12146"/>
    </source>
</evidence>
<dbReference type="KEGG" id="uru:DSM104443_04083"/>
<dbReference type="InterPro" id="IPR029058">
    <property type="entry name" value="AB_hydrolase_fold"/>
</dbReference>
<dbReference type="RefSeq" id="WP_171095677.1">
    <property type="nucleotide sequence ID" value="NZ_CP053069.1"/>
</dbReference>
<dbReference type="PANTHER" id="PTHR42103:SF2">
    <property type="entry name" value="AB HYDROLASE-1 DOMAIN-CONTAINING PROTEIN"/>
    <property type="match status" value="1"/>
</dbReference>